<keyword evidence="3" id="KW-1185">Reference proteome</keyword>
<evidence type="ECO:0000313" key="3">
    <source>
        <dbReference type="Proteomes" id="UP000076023"/>
    </source>
</evidence>
<reference evidence="3" key="1">
    <citation type="journal article" date="2017" name="Genome Announc.">
        <title>Draft Genome Sequence of Terrimicrobium sacchariphilum NM-5T, a Facultative Anaerobic Soil Bacterium of the Class Spartobacteria.</title>
        <authorList>
            <person name="Qiu Y.L."/>
            <person name="Tourlousse D.M."/>
            <person name="Matsuura N."/>
            <person name="Ohashi A."/>
            <person name="Sekiguchi Y."/>
        </authorList>
    </citation>
    <scope>NUCLEOTIDE SEQUENCE [LARGE SCALE GENOMIC DNA]</scope>
    <source>
        <strain evidence="3">NM-5</strain>
    </source>
</reference>
<dbReference type="STRING" id="690879.TSACC_2647"/>
<dbReference type="AlphaFoldDB" id="A0A146G325"/>
<dbReference type="Gene3D" id="3.20.20.80">
    <property type="entry name" value="Glycosidases"/>
    <property type="match status" value="1"/>
</dbReference>
<protein>
    <submittedName>
        <fullName evidence="2">Glycosyl hydrolases family 39</fullName>
    </submittedName>
</protein>
<dbReference type="GO" id="GO:0016787">
    <property type="term" value="F:hydrolase activity"/>
    <property type="evidence" value="ECO:0007669"/>
    <property type="project" value="UniProtKB-KW"/>
</dbReference>
<gene>
    <name evidence="2" type="ORF">TSACC_2647</name>
</gene>
<name>A0A146G325_TERSA</name>
<organism evidence="2 3">
    <name type="scientific">Terrimicrobium sacchariphilum</name>
    <dbReference type="NCBI Taxonomy" id="690879"/>
    <lineage>
        <taxon>Bacteria</taxon>
        <taxon>Pseudomonadati</taxon>
        <taxon>Verrucomicrobiota</taxon>
        <taxon>Terrimicrobiia</taxon>
        <taxon>Terrimicrobiales</taxon>
        <taxon>Terrimicrobiaceae</taxon>
        <taxon>Terrimicrobium</taxon>
    </lineage>
</organism>
<feature type="chain" id="PRO_5007524560" evidence="1">
    <location>
        <begin position="26"/>
        <end position="557"/>
    </location>
</feature>
<dbReference type="Proteomes" id="UP000076023">
    <property type="component" value="Unassembled WGS sequence"/>
</dbReference>
<comment type="caution">
    <text evidence="2">The sequence shown here is derived from an EMBL/GenBank/DDBJ whole genome shotgun (WGS) entry which is preliminary data.</text>
</comment>
<evidence type="ECO:0000313" key="2">
    <source>
        <dbReference type="EMBL" id="GAT32249.1"/>
    </source>
</evidence>
<feature type="signal peptide" evidence="1">
    <location>
        <begin position="1"/>
        <end position="25"/>
    </location>
</feature>
<keyword evidence="1" id="KW-0732">Signal</keyword>
<dbReference type="OrthoDB" id="9776971at2"/>
<dbReference type="InParanoid" id="A0A146G325"/>
<dbReference type="InterPro" id="IPR017853">
    <property type="entry name" value="GH"/>
</dbReference>
<proteinExistence type="predicted"/>
<dbReference type="EMBL" id="BDCO01000002">
    <property type="protein sequence ID" value="GAT32249.1"/>
    <property type="molecule type" value="Genomic_DNA"/>
</dbReference>
<sequence>MKKMARSLCLGALLTMMNLSFIAHSEVAPQGAGKTVQVTILKDREYNGKYDSLSHFKKLAGAVGWEFDPNAETTAELKRFGVKTIRCINVDGVTGIFEPDGTFRITGGTERLDQNLNTCKELGAVPHIIFGQSVPGELQATAKDVEERVSVLGQQEGQVVYFNGDWQKLRAYWRALYKYILLDQGFLNARFEIGNEPDIGGVFARRLTPEKTPAGSAALYGLYYETYTNVVKAAEQFEKEYPGLRVVIGGPALAWAFTQKYGDFKWLDRFLKDAAKDKLRVDFIGVHYYGNVSSLNGEYPMNFPSFVKMLKAAKSVRDATFPGIPFQITEWGASYHTQNDPCGYVNATNIASAWSAAFLKLMAEQEIDEAIFLVTTDLQLANTSGLAANGWGWPSLFVNPQVFGQPWPKTPAHILDMAARLSGERVTLTSANKAIDGVASLDRNKLTIMLWNYAAEIPETSPPENLGKDLRVELDFDQLISRPGGRMAADKVSTQMVSENLSNSWTIYQKTANVDKGSRLQTVEEKSLSGSGNKYSLLLPKCSVAFLTIDLKPLETK</sequence>
<evidence type="ECO:0000256" key="1">
    <source>
        <dbReference type="SAM" id="SignalP"/>
    </source>
</evidence>
<dbReference type="SUPFAM" id="SSF51445">
    <property type="entry name" value="(Trans)glycosidases"/>
    <property type="match status" value="1"/>
</dbReference>
<accession>A0A146G325</accession>
<keyword evidence="2" id="KW-0378">Hydrolase</keyword>